<dbReference type="EMBL" id="JACGBB010000006">
    <property type="protein sequence ID" value="MBZ7987237.1"/>
    <property type="molecule type" value="Genomic_DNA"/>
</dbReference>
<dbReference type="Pfam" id="PF00565">
    <property type="entry name" value="SNase"/>
    <property type="match status" value="1"/>
</dbReference>
<keyword evidence="6" id="KW-1185">Reference proteome</keyword>
<accession>A0ABS7WSD8</accession>
<dbReference type="SUPFAM" id="SSF50199">
    <property type="entry name" value="Staphylococcal nuclease"/>
    <property type="match status" value="1"/>
</dbReference>
<sequence length="167" mass="19709">MKQFFLIFILLTSLYAKEYKVVKVSDGDTINVLDGKKKLKIRFYGIDAPESKQNFGKFCTNVLKQKILGKFVSLEKKGVDTYKRQIAIVYLNNEDINAYMVKSGCAWAYTHYTKKYQALEQNARRQKVGLWIENNPENPYKFRKRNKHKRSESEEIMKIFSRIFKNA</sequence>
<dbReference type="PROSITE" id="PS50830">
    <property type="entry name" value="TNASE_3"/>
    <property type="match status" value="1"/>
</dbReference>
<dbReference type="SMART" id="SM00318">
    <property type="entry name" value="SNc"/>
    <property type="match status" value="1"/>
</dbReference>
<keyword evidence="2" id="KW-0255">Endonuclease</keyword>
<dbReference type="PANTHER" id="PTHR12302">
    <property type="entry name" value="EBNA2 BINDING PROTEIN P100"/>
    <property type="match status" value="1"/>
</dbReference>
<evidence type="ECO:0000256" key="3">
    <source>
        <dbReference type="ARBA" id="ARBA00022801"/>
    </source>
</evidence>
<comment type="caution">
    <text evidence="5">The sequence shown here is derived from an EMBL/GenBank/DDBJ whole genome shotgun (WGS) entry which is preliminary data.</text>
</comment>
<dbReference type="PANTHER" id="PTHR12302:SF3">
    <property type="entry name" value="SERINE_THREONINE-PROTEIN KINASE 31"/>
    <property type="match status" value="1"/>
</dbReference>
<dbReference type="InterPro" id="IPR035437">
    <property type="entry name" value="SNase_OB-fold_sf"/>
</dbReference>
<evidence type="ECO:0000313" key="6">
    <source>
        <dbReference type="Proteomes" id="UP000786183"/>
    </source>
</evidence>
<keyword evidence="1" id="KW-0540">Nuclease</keyword>
<reference evidence="5 6" key="1">
    <citation type="submission" date="2020-07" db="EMBL/GenBank/DDBJ databases">
        <title>Transfer of Campylobacter canadensis to the novel genus Avispirillum gen. nov., that also includes two novel species recovered from migratory waterfowl: Avispirillum anseris sp. nov. and Avispirillum brantae sp. nov.</title>
        <authorList>
            <person name="Miller W.G."/>
            <person name="Chapman M.H."/>
            <person name="Yee E."/>
            <person name="Inglis G.D."/>
        </authorList>
    </citation>
    <scope>NUCLEOTIDE SEQUENCE [LARGE SCALE GENOMIC DNA]</scope>
    <source>
        <strain evidence="5 6">L283</strain>
    </source>
</reference>
<organism evidence="5 6">
    <name type="scientific">Campylobacter canadensis</name>
    <dbReference type="NCBI Taxonomy" id="449520"/>
    <lineage>
        <taxon>Bacteria</taxon>
        <taxon>Pseudomonadati</taxon>
        <taxon>Campylobacterota</taxon>
        <taxon>Epsilonproteobacteria</taxon>
        <taxon>Campylobacterales</taxon>
        <taxon>Campylobacteraceae</taxon>
        <taxon>Campylobacter</taxon>
    </lineage>
</organism>
<evidence type="ECO:0000256" key="2">
    <source>
        <dbReference type="ARBA" id="ARBA00022759"/>
    </source>
</evidence>
<evidence type="ECO:0000313" key="5">
    <source>
        <dbReference type="EMBL" id="MBZ7987237.1"/>
    </source>
</evidence>
<dbReference type="RefSeq" id="WP_172231410.1">
    <property type="nucleotide sequence ID" value="NZ_CP035946.1"/>
</dbReference>
<name>A0ABS7WSD8_9BACT</name>
<protein>
    <submittedName>
        <fullName evidence="5">Thermonuclease family protein</fullName>
    </submittedName>
</protein>
<proteinExistence type="predicted"/>
<dbReference type="Proteomes" id="UP000786183">
    <property type="component" value="Unassembled WGS sequence"/>
</dbReference>
<feature type="domain" description="TNase-like" evidence="4">
    <location>
        <begin position="15"/>
        <end position="133"/>
    </location>
</feature>
<evidence type="ECO:0000256" key="1">
    <source>
        <dbReference type="ARBA" id="ARBA00022722"/>
    </source>
</evidence>
<dbReference type="InterPro" id="IPR016071">
    <property type="entry name" value="Staphylococal_nuclease_OB-fold"/>
</dbReference>
<keyword evidence="3" id="KW-0378">Hydrolase</keyword>
<evidence type="ECO:0000259" key="4">
    <source>
        <dbReference type="PROSITE" id="PS50830"/>
    </source>
</evidence>
<gene>
    <name evidence="5" type="ORF">AVCANL283_03800</name>
</gene>
<dbReference type="Gene3D" id="2.40.50.90">
    <property type="match status" value="1"/>
</dbReference>